<sequence>MKVLQYFKFLLYPFSLLYGMIMWIRNRLYDNGVLTAVEFDVPTIAVGNLSVGGTGKTPHVEYLIRLLKDTYRVATLSRGYNRRTSGYILANAQSTAAHIGDEPMQFHEKFPDITVCVGEERMLAIPQLLGELPETQVVLLDDAFQHRSIKPGMNVMITDYNRLFTRDHVVPFGRLREDRKGYHRADCIIVSKCPPGLSIAEKASITQEINPLPHQQLFFTTLQYGTPYDMITHEPVTITAGKTILLVCGIARPEPLVQYLKEQNDNVFLLSFPDHYYYMDSDLEKIKKELEALPGNEKLVITTEKDAVRLHLLKEAMQTKNLSIAVMPVEIAFLFGEDISFNNFILDYVVRNTNTIEGSIA</sequence>
<comment type="caution">
    <text evidence="15">The sequence shown here is derived from an EMBL/GenBank/DDBJ whole genome shotgun (WGS) entry which is preliminary data.</text>
</comment>
<comment type="catalytic activity">
    <reaction evidence="13">
        <text>a lipid A disaccharide + ATP = a lipid IVA + ADP + H(+)</text>
        <dbReference type="Rhea" id="RHEA:67840"/>
        <dbReference type="ChEBI" id="CHEBI:15378"/>
        <dbReference type="ChEBI" id="CHEBI:30616"/>
        <dbReference type="ChEBI" id="CHEBI:176343"/>
        <dbReference type="ChEBI" id="CHEBI:176425"/>
        <dbReference type="ChEBI" id="CHEBI:456216"/>
        <dbReference type="EC" id="2.7.1.130"/>
    </reaction>
</comment>
<keyword evidence="14" id="KW-1133">Transmembrane helix</keyword>
<dbReference type="SUPFAM" id="SSF52540">
    <property type="entry name" value="P-loop containing nucleoside triphosphate hydrolases"/>
    <property type="match status" value="1"/>
</dbReference>
<keyword evidence="11 13" id="KW-0443">Lipid metabolism</keyword>
<evidence type="ECO:0000256" key="4">
    <source>
        <dbReference type="ARBA" id="ARBA00016436"/>
    </source>
</evidence>
<protein>
    <recommendedName>
        <fullName evidence="4 13">Tetraacyldisaccharide 4'-kinase</fullName>
        <ecNumber evidence="3 13">2.7.1.130</ecNumber>
    </recommendedName>
    <alternativeName>
        <fullName evidence="12 13">Lipid A 4'-kinase</fullName>
    </alternativeName>
</protein>
<dbReference type="Proteomes" id="UP001549749">
    <property type="component" value="Unassembled WGS sequence"/>
</dbReference>
<evidence type="ECO:0000256" key="12">
    <source>
        <dbReference type="ARBA" id="ARBA00029757"/>
    </source>
</evidence>
<evidence type="ECO:0000256" key="6">
    <source>
        <dbReference type="ARBA" id="ARBA00022556"/>
    </source>
</evidence>
<evidence type="ECO:0000313" key="16">
    <source>
        <dbReference type="Proteomes" id="UP001549749"/>
    </source>
</evidence>
<dbReference type="EMBL" id="JBEXAC010000001">
    <property type="protein sequence ID" value="MET6997440.1"/>
    <property type="molecule type" value="Genomic_DNA"/>
</dbReference>
<keyword evidence="14" id="KW-0472">Membrane</keyword>
<reference evidence="15 16" key="1">
    <citation type="submission" date="2024-06" db="EMBL/GenBank/DDBJ databases">
        <title>Chitinophaga defluvii sp. nov., isolated from municipal sewage.</title>
        <authorList>
            <person name="Zhang L."/>
        </authorList>
    </citation>
    <scope>NUCLEOTIDE SEQUENCE [LARGE SCALE GENOMIC DNA]</scope>
    <source>
        <strain evidence="15 16">H8</strain>
    </source>
</reference>
<comment type="function">
    <text evidence="1 13">Transfers the gamma-phosphate of ATP to the 4'-position of a tetraacyldisaccharide 1-phosphate intermediate (termed DS-1-P) to form tetraacyldisaccharide 1,4'-bis-phosphate (lipid IVA).</text>
</comment>
<evidence type="ECO:0000256" key="1">
    <source>
        <dbReference type="ARBA" id="ARBA00002274"/>
    </source>
</evidence>
<dbReference type="HAMAP" id="MF_00409">
    <property type="entry name" value="LpxK"/>
    <property type="match status" value="1"/>
</dbReference>
<comment type="similarity">
    <text evidence="13">Belongs to the LpxK family.</text>
</comment>
<keyword evidence="7 13" id="KW-0808">Transferase</keyword>
<keyword evidence="14" id="KW-0812">Transmembrane</keyword>
<evidence type="ECO:0000256" key="10">
    <source>
        <dbReference type="ARBA" id="ARBA00022840"/>
    </source>
</evidence>
<evidence type="ECO:0000256" key="5">
    <source>
        <dbReference type="ARBA" id="ARBA00022516"/>
    </source>
</evidence>
<keyword evidence="5 13" id="KW-0444">Lipid biosynthesis</keyword>
<evidence type="ECO:0000256" key="7">
    <source>
        <dbReference type="ARBA" id="ARBA00022679"/>
    </source>
</evidence>
<evidence type="ECO:0000256" key="2">
    <source>
        <dbReference type="ARBA" id="ARBA00004870"/>
    </source>
</evidence>
<evidence type="ECO:0000256" key="8">
    <source>
        <dbReference type="ARBA" id="ARBA00022741"/>
    </source>
</evidence>
<keyword evidence="6 13" id="KW-0441">Lipid A biosynthesis</keyword>
<dbReference type="InterPro" id="IPR027417">
    <property type="entry name" value="P-loop_NTPase"/>
</dbReference>
<dbReference type="PANTHER" id="PTHR42724">
    <property type="entry name" value="TETRAACYLDISACCHARIDE 4'-KINASE"/>
    <property type="match status" value="1"/>
</dbReference>
<dbReference type="EC" id="2.7.1.130" evidence="3 13"/>
<proteinExistence type="inferred from homology"/>
<gene>
    <name evidence="13 15" type="primary">lpxK</name>
    <name evidence="15" type="ORF">ABR189_08675</name>
</gene>
<evidence type="ECO:0000256" key="11">
    <source>
        <dbReference type="ARBA" id="ARBA00023098"/>
    </source>
</evidence>
<keyword evidence="8 13" id="KW-0547">Nucleotide-binding</keyword>
<evidence type="ECO:0000256" key="9">
    <source>
        <dbReference type="ARBA" id="ARBA00022777"/>
    </source>
</evidence>
<name>A0ABV2T336_9BACT</name>
<dbReference type="Pfam" id="PF02606">
    <property type="entry name" value="LpxK"/>
    <property type="match status" value="1"/>
</dbReference>
<keyword evidence="10 13" id="KW-0067">ATP-binding</keyword>
<organism evidence="15 16">
    <name type="scientific">Chitinophaga defluvii</name>
    <dbReference type="NCBI Taxonomy" id="3163343"/>
    <lineage>
        <taxon>Bacteria</taxon>
        <taxon>Pseudomonadati</taxon>
        <taxon>Bacteroidota</taxon>
        <taxon>Chitinophagia</taxon>
        <taxon>Chitinophagales</taxon>
        <taxon>Chitinophagaceae</taxon>
        <taxon>Chitinophaga</taxon>
    </lineage>
</organism>
<dbReference type="NCBIfam" id="TIGR00682">
    <property type="entry name" value="lpxK"/>
    <property type="match status" value="1"/>
</dbReference>
<evidence type="ECO:0000313" key="15">
    <source>
        <dbReference type="EMBL" id="MET6997440.1"/>
    </source>
</evidence>
<keyword evidence="9 13" id="KW-0418">Kinase</keyword>
<dbReference type="RefSeq" id="WP_354660077.1">
    <property type="nucleotide sequence ID" value="NZ_JBEXAC010000001.1"/>
</dbReference>
<evidence type="ECO:0000256" key="3">
    <source>
        <dbReference type="ARBA" id="ARBA00012071"/>
    </source>
</evidence>
<dbReference type="PANTHER" id="PTHR42724:SF1">
    <property type="entry name" value="TETRAACYLDISACCHARIDE 4'-KINASE, MITOCHONDRIAL-RELATED"/>
    <property type="match status" value="1"/>
</dbReference>
<dbReference type="InterPro" id="IPR003758">
    <property type="entry name" value="LpxK"/>
</dbReference>
<dbReference type="GO" id="GO:0009029">
    <property type="term" value="F:lipid-A 4'-kinase activity"/>
    <property type="evidence" value="ECO:0007669"/>
    <property type="project" value="UniProtKB-EC"/>
</dbReference>
<evidence type="ECO:0000256" key="13">
    <source>
        <dbReference type="HAMAP-Rule" id="MF_00409"/>
    </source>
</evidence>
<comment type="pathway">
    <text evidence="2 13">Glycolipid biosynthesis; lipid IV(A) biosynthesis; lipid IV(A) from (3R)-3-hydroxytetradecanoyl-[acyl-carrier-protein] and UDP-N-acetyl-alpha-D-glucosamine: step 6/6.</text>
</comment>
<feature type="transmembrane region" description="Helical" evidence="14">
    <location>
        <begin position="6"/>
        <end position="24"/>
    </location>
</feature>
<feature type="binding site" evidence="13">
    <location>
        <begin position="50"/>
        <end position="57"/>
    </location>
    <ligand>
        <name>ATP</name>
        <dbReference type="ChEBI" id="CHEBI:30616"/>
    </ligand>
</feature>
<accession>A0ABV2T336</accession>
<keyword evidence="16" id="KW-1185">Reference proteome</keyword>
<evidence type="ECO:0000256" key="14">
    <source>
        <dbReference type="SAM" id="Phobius"/>
    </source>
</evidence>